<proteinExistence type="predicted"/>
<protein>
    <submittedName>
        <fullName evidence="3">Uncharacterized protein</fullName>
    </submittedName>
</protein>
<dbReference type="Proteomes" id="UP000546162">
    <property type="component" value="Unassembled WGS sequence"/>
</dbReference>
<sequence>MTTNAPELLDTTSGSGTSPSRIRKAVTNVRDSRPAQAVATHRKPVTAGLLALAGAATAALFALRKRRAKTSRSAWRPAFRRH</sequence>
<keyword evidence="4" id="KW-1185">Reference proteome</keyword>
<evidence type="ECO:0000256" key="1">
    <source>
        <dbReference type="SAM" id="MobiDB-lite"/>
    </source>
</evidence>
<dbReference type="AlphaFoldDB" id="A0A7W7GYF6"/>
<evidence type="ECO:0000313" key="4">
    <source>
        <dbReference type="Proteomes" id="UP000546162"/>
    </source>
</evidence>
<feature type="compositionally biased region" description="Polar residues" evidence="1">
    <location>
        <begin position="1"/>
        <end position="20"/>
    </location>
</feature>
<reference evidence="3 4" key="1">
    <citation type="submission" date="2020-08" db="EMBL/GenBank/DDBJ databases">
        <title>Sequencing the genomes of 1000 actinobacteria strains.</title>
        <authorList>
            <person name="Klenk H.-P."/>
        </authorList>
    </citation>
    <scope>NUCLEOTIDE SEQUENCE [LARGE SCALE GENOMIC DNA]</scope>
    <source>
        <strain evidence="3 4">DSM 45809</strain>
    </source>
</reference>
<organism evidence="3 4">
    <name type="scientific">Actinoplanes octamycinicus</name>
    <dbReference type="NCBI Taxonomy" id="135948"/>
    <lineage>
        <taxon>Bacteria</taxon>
        <taxon>Bacillati</taxon>
        <taxon>Actinomycetota</taxon>
        <taxon>Actinomycetes</taxon>
        <taxon>Micromonosporales</taxon>
        <taxon>Micromonosporaceae</taxon>
        <taxon>Actinoplanes</taxon>
    </lineage>
</organism>
<accession>A0A7W7GYF6</accession>
<feature type="region of interest" description="Disordered" evidence="1">
    <location>
        <begin position="1"/>
        <end position="40"/>
    </location>
</feature>
<evidence type="ECO:0000256" key="2">
    <source>
        <dbReference type="SAM" id="Phobius"/>
    </source>
</evidence>
<gene>
    <name evidence="3" type="ORF">BJY16_004037</name>
</gene>
<dbReference type="EMBL" id="JACHNB010000001">
    <property type="protein sequence ID" value="MBB4740578.1"/>
    <property type="molecule type" value="Genomic_DNA"/>
</dbReference>
<comment type="caution">
    <text evidence="3">The sequence shown here is derived from an EMBL/GenBank/DDBJ whole genome shotgun (WGS) entry which is preliminary data.</text>
</comment>
<name>A0A7W7GYF6_9ACTN</name>
<keyword evidence="2" id="KW-0472">Membrane</keyword>
<keyword evidence="2" id="KW-0812">Transmembrane</keyword>
<feature type="transmembrane region" description="Helical" evidence="2">
    <location>
        <begin position="45"/>
        <end position="63"/>
    </location>
</feature>
<evidence type="ECO:0000313" key="3">
    <source>
        <dbReference type="EMBL" id="MBB4740578.1"/>
    </source>
</evidence>
<keyword evidence="2" id="KW-1133">Transmembrane helix</keyword>